<evidence type="ECO:0000256" key="1">
    <source>
        <dbReference type="SAM" id="SignalP"/>
    </source>
</evidence>
<dbReference type="AlphaFoldDB" id="A0A1I8EZ38"/>
<keyword evidence="1" id="KW-0732">Signal</keyword>
<organism evidence="2">
    <name type="scientific">Wuchereria bancrofti</name>
    <dbReference type="NCBI Taxonomy" id="6293"/>
    <lineage>
        <taxon>Eukaryota</taxon>
        <taxon>Metazoa</taxon>
        <taxon>Ecdysozoa</taxon>
        <taxon>Nematoda</taxon>
        <taxon>Chromadorea</taxon>
        <taxon>Rhabditida</taxon>
        <taxon>Spirurina</taxon>
        <taxon>Spiruromorpha</taxon>
        <taxon>Filarioidea</taxon>
        <taxon>Onchocercidae</taxon>
        <taxon>Wuchereria</taxon>
    </lineage>
</organism>
<sequence>METMTILILISLAAAIVQSEYYATYNDRLARDFMHFGKRSPNIIPQFDRNIAFLKRGEFSRDFMNFGKRSIGDDWSDITLKVGDTPELLHKKSSTFDRDFMNFGKRAVPFERNLMNSNKKSGIDSGAFDREFLNNRRIKFITKEYKI</sequence>
<accession>A0A1I8EZ38</accession>
<name>A0A1I8EZ38_WUCBA</name>
<dbReference type="WBParaSite" id="maker-PairedContig_764-snap-gene-1.25-mRNA-1">
    <property type="protein sequence ID" value="maker-PairedContig_764-snap-gene-1.25-mRNA-1"/>
    <property type="gene ID" value="maker-PairedContig_764-snap-gene-1.25"/>
</dbReference>
<dbReference type="STRING" id="6293.A0A1I8EZ38"/>
<evidence type="ECO:0000313" key="2">
    <source>
        <dbReference type="WBParaSite" id="maker-PairedContig_764-snap-gene-1.25-mRNA-1"/>
    </source>
</evidence>
<feature type="signal peptide" evidence="1">
    <location>
        <begin position="1"/>
        <end position="19"/>
    </location>
</feature>
<proteinExistence type="predicted"/>
<protein>
    <submittedName>
        <fullName evidence="2">Uncharacterized protein</fullName>
    </submittedName>
</protein>
<reference evidence="2" key="1">
    <citation type="submission" date="2016-11" db="UniProtKB">
        <authorList>
            <consortium name="WormBaseParasite"/>
        </authorList>
    </citation>
    <scope>IDENTIFICATION</scope>
    <source>
        <strain evidence="2">pt0022</strain>
    </source>
</reference>
<feature type="chain" id="PRO_5009318473" evidence="1">
    <location>
        <begin position="20"/>
        <end position="147"/>
    </location>
</feature>